<proteinExistence type="predicted"/>
<dbReference type="InterPro" id="IPR025449">
    <property type="entry name" value="JetB"/>
</dbReference>
<dbReference type="EMBL" id="AMCI01009057">
    <property type="protein sequence ID" value="EJW90083.1"/>
    <property type="molecule type" value="Genomic_DNA"/>
</dbReference>
<reference evidence="1" key="1">
    <citation type="journal article" date="2012" name="PLoS ONE">
        <title>Gene sets for utilization of primary and secondary nutrition supplies in the distal gut of endangered iberian lynx.</title>
        <authorList>
            <person name="Alcaide M."/>
            <person name="Messina E."/>
            <person name="Richter M."/>
            <person name="Bargiela R."/>
            <person name="Peplies J."/>
            <person name="Huws S.A."/>
            <person name="Newbold C.J."/>
            <person name="Golyshin P.N."/>
            <person name="Simon M.A."/>
            <person name="Lopez G."/>
            <person name="Yakimov M.M."/>
            <person name="Ferrer M."/>
        </authorList>
    </citation>
    <scope>NUCLEOTIDE SEQUENCE</scope>
</reference>
<protein>
    <recommendedName>
        <fullName evidence="2">DUF4194 domain-containing protein</fullName>
    </recommendedName>
</protein>
<evidence type="ECO:0000313" key="1">
    <source>
        <dbReference type="EMBL" id="EJW90083.1"/>
    </source>
</evidence>
<evidence type="ECO:0008006" key="2">
    <source>
        <dbReference type="Google" id="ProtNLM"/>
    </source>
</evidence>
<name>J9F6K7_9ZZZZ</name>
<comment type="caution">
    <text evidence="1">The sequence shown here is derived from an EMBL/GenBank/DDBJ whole genome shotgun (WGS) entry which is preliminary data.</text>
</comment>
<gene>
    <name evidence="1" type="ORF">EVA_21805</name>
</gene>
<accession>J9F6K7</accession>
<dbReference type="Pfam" id="PF13835">
    <property type="entry name" value="DUF4194"/>
    <property type="match status" value="1"/>
</dbReference>
<sequence length="192" mass="22507">MSTANIKPYSKAIVKLLKGIVEIEDVSWNDILLYQSEIQDYISVIGLELIIKKEEGFAFLKQMKLDDDRTINLTSRRKLGFEVSVVLIILRQMLEDFEMDTALVSNELYVSAADIREEVELFLPEKFNRVKFLKEMDSYIDRVVQLGYLIEARRTDTETRYKIHRIIKEKITLDDLVEFKNKLNEYAADESI</sequence>
<dbReference type="AlphaFoldDB" id="J9F6K7"/>
<organism evidence="1">
    <name type="scientific">gut metagenome</name>
    <dbReference type="NCBI Taxonomy" id="749906"/>
    <lineage>
        <taxon>unclassified sequences</taxon>
        <taxon>metagenomes</taxon>
        <taxon>organismal metagenomes</taxon>
    </lineage>
</organism>